<evidence type="ECO:0000256" key="2">
    <source>
        <dbReference type="SAM" id="Phobius"/>
    </source>
</evidence>
<evidence type="ECO:0000313" key="3">
    <source>
        <dbReference type="EMBL" id="CAB1417662.1"/>
    </source>
</evidence>
<keyword evidence="2" id="KW-0812">Transmembrane</keyword>
<dbReference type="Proteomes" id="UP001153269">
    <property type="component" value="Unassembled WGS sequence"/>
</dbReference>
<accession>A0A9N7Y9D7</accession>
<organism evidence="3 4">
    <name type="scientific">Pleuronectes platessa</name>
    <name type="common">European plaice</name>
    <dbReference type="NCBI Taxonomy" id="8262"/>
    <lineage>
        <taxon>Eukaryota</taxon>
        <taxon>Metazoa</taxon>
        <taxon>Chordata</taxon>
        <taxon>Craniata</taxon>
        <taxon>Vertebrata</taxon>
        <taxon>Euteleostomi</taxon>
        <taxon>Actinopterygii</taxon>
        <taxon>Neopterygii</taxon>
        <taxon>Teleostei</taxon>
        <taxon>Neoteleostei</taxon>
        <taxon>Acanthomorphata</taxon>
        <taxon>Carangaria</taxon>
        <taxon>Pleuronectiformes</taxon>
        <taxon>Pleuronectoidei</taxon>
        <taxon>Pleuronectidae</taxon>
        <taxon>Pleuronectes</taxon>
    </lineage>
</organism>
<comment type="caution">
    <text evidence="3">The sequence shown here is derived from an EMBL/GenBank/DDBJ whole genome shotgun (WGS) entry which is preliminary data.</text>
</comment>
<feature type="region of interest" description="Disordered" evidence="1">
    <location>
        <begin position="22"/>
        <end position="128"/>
    </location>
</feature>
<dbReference type="AlphaFoldDB" id="A0A9N7Y9D7"/>
<gene>
    <name evidence="3" type="ORF">PLEPLA_LOCUS5481</name>
</gene>
<feature type="transmembrane region" description="Helical" evidence="2">
    <location>
        <begin position="139"/>
        <end position="159"/>
    </location>
</feature>
<evidence type="ECO:0000313" key="4">
    <source>
        <dbReference type="Proteomes" id="UP001153269"/>
    </source>
</evidence>
<keyword evidence="4" id="KW-1185">Reference proteome</keyword>
<feature type="compositionally biased region" description="Low complexity" evidence="1">
    <location>
        <begin position="36"/>
        <end position="62"/>
    </location>
</feature>
<sequence>MFLGTEWIPRPWQSTVFPRQLHRAGHASAHPPPPASSTTPAHSTILHSPGPGARPGATAAVPRPGPDPAPSPPLAAGILRHHTADTGRGMSDHNQQHLEEGEVEEQKPEEERVRRFQRRRERETSSQVNLTAPSNHLPFLFSFLLSFLLFFLFFFFFLFHSALCSLLPLSPSCRPVVVFITTSGGYVVYEEIPPAHRAAMTGSFNQALFRSDGKQIGHRQSPGCFLCASGLNDSFSDNLQQREGRDVDISGGGTPSFLGP</sequence>
<reference evidence="3" key="1">
    <citation type="submission" date="2020-03" db="EMBL/GenBank/DDBJ databases">
        <authorList>
            <person name="Weist P."/>
        </authorList>
    </citation>
    <scope>NUCLEOTIDE SEQUENCE</scope>
</reference>
<keyword evidence="2" id="KW-1133">Transmembrane helix</keyword>
<name>A0A9N7Y9D7_PLEPL</name>
<feature type="compositionally biased region" description="Basic and acidic residues" evidence="1">
    <location>
        <begin position="82"/>
        <end position="124"/>
    </location>
</feature>
<feature type="compositionally biased region" description="Pro residues" evidence="1">
    <location>
        <begin position="63"/>
        <end position="73"/>
    </location>
</feature>
<proteinExistence type="predicted"/>
<dbReference type="EMBL" id="CADEAL010000276">
    <property type="protein sequence ID" value="CAB1417662.1"/>
    <property type="molecule type" value="Genomic_DNA"/>
</dbReference>
<evidence type="ECO:0000256" key="1">
    <source>
        <dbReference type="SAM" id="MobiDB-lite"/>
    </source>
</evidence>
<protein>
    <submittedName>
        <fullName evidence="3">Uncharacterized protein</fullName>
    </submittedName>
</protein>
<keyword evidence="2" id="KW-0472">Membrane</keyword>